<dbReference type="SMART" id="SM00589">
    <property type="entry name" value="PRY"/>
    <property type="match status" value="1"/>
</dbReference>
<organism evidence="5 6">
    <name type="scientific">Phrynocephalus forsythii</name>
    <dbReference type="NCBI Taxonomy" id="171643"/>
    <lineage>
        <taxon>Eukaryota</taxon>
        <taxon>Metazoa</taxon>
        <taxon>Chordata</taxon>
        <taxon>Craniata</taxon>
        <taxon>Vertebrata</taxon>
        <taxon>Euteleostomi</taxon>
        <taxon>Lepidosauria</taxon>
        <taxon>Squamata</taxon>
        <taxon>Bifurcata</taxon>
        <taxon>Unidentata</taxon>
        <taxon>Episquamata</taxon>
        <taxon>Toxicofera</taxon>
        <taxon>Iguania</taxon>
        <taxon>Acrodonta</taxon>
        <taxon>Agamidae</taxon>
        <taxon>Agaminae</taxon>
        <taxon>Phrynocephalus</taxon>
    </lineage>
</organism>
<dbReference type="AlphaFoldDB" id="A0A9Q0XJM7"/>
<dbReference type="SUPFAM" id="SSF49899">
    <property type="entry name" value="Concanavalin A-like lectins/glucanases"/>
    <property type="match status" value="1"/>
</dbReference>
<evidence type="ECO:0000256" key="2">
    <source>
        <dbReference type="ARBA" id="ARBA00022699"/>
    </source>
</evidence>
<dbReference type="Pfam" id="PF00622">
    <property type="entry name" value="SPRY"/>
    <property type="match status" value="1"/>
</dbReference>
<dbReference type="InterPro" id="IPR001870">
    <property type="entry name" value="B30.2/SPRY"/>
</dbReference>
<name>A0A9Q0XJM7_9SAUR</name>
<dbReference type="Gene3D" id="2.60.120.920">
    <property type="match status" value="1"/>
</dbReference>
<accession>A0A9Q0XJM7</accession>
<dbReference type="EMBL" id="JAPFRF010000011">
    <property type="protein sequence ID" value="KAJ7317209.1"/>
    <property type="molecule type" value="Genomic_DNA"/>
</dbReference>
<dbReference type="InterPro" id="IPR050143">
    <property type="entry name" value="TRIM/RBCC"/>
</dbReference>
<dbReference type="Pfam" id="PF13765">
    <property type="entry name" value="PRY"/>
    <property type="match status" value="1"/>
</dbReference>
<proteinExistence type="inferred from homology"/>
<comment type="function">
    <text evidence="3">Neurotoxin that produces dose-dependent hypolocomotion and hyperalgesia in mice. May directly act on the central nervous system, as it is 6500-fold more potent when administered intracerebroventricularly than intraperitoneal.</text>
</comment>
<dbReference type="PANTHER" id="PTHR24103">
    <property type="entry name" value="E3 UBIQUITIN-PROTEIN LIGASE TRIM"/>
    <property type="match status" value="1"/>
</dbReference>
<dbReference type="SMART" id="SM00449">
    <property type="entry name" value="SPRY"/>
    <property type="match status" value="1"/>
</dbReference>
<dbReference type="PROSITE" id="PS50188">
    <property type="entry name" value="B302_SPRY"/>
    <property type="match status" value="1"/>
</dbReference>
<dbReference type="Proteomes" id="UP001142489">
    <property type="component" value="Unassembled WGS sequence"/>
</dbReference>
<comment type="caution">
    <text evidence="5">The sequence shown here is derived from an EMBL/GenBank/DDBJ whole genome shotgun (WGS) entry which is preliminary data.</text>
</comment>
<evidence type="ECO:0000313" key="6">
    <source>
        <dbReference type="Proteomes" id="UP001142489"/>
    </source>
</evidence>
<feature type="domain" description="B30.2/SPRY" evidence="4">
    <location>
        <begin position="142"/>
        <end position="331"/>
    </location>
</feature>
<dbReference type="OrthoDB" id="9046441at2759"/>
<dbReference type="InterPro" id="IPR006574">
    <property type="entry name" value="PRY"/>
</dbReference>
<protein>
    <recommendedName>
        <fullName evidence="4">B30.2/SPRY domain-containing protein</fullName>
    </recommendedName>
</protein>
<evidence type="ECO:0000256" key="3">
    <source>
        <dbReference type="ARBA" id="ARBA00034460"/>
    </source>
</evidence>
<dbReference type="InterPro" id="IPR003879">
    <property type="entry name" value="Butyrophylin_SPRY"/>
</dbReference>
<evidence type="ECO:0000259" key="4">
    <source>
        <dbReference type="PROSITE" id="PS50188"/>
    </source>
</evidence>
<dbReference type="InterPro" id="IPR013320">
    <property type="entry name" value="ConA-like_dom_sf"/>
</dbReference>
<sequence>MVKIHASFRKEELDLLLKAWKEKREEAISFHTEEEKRAKEFQEKVNTLKQKIVSRFEDVQLHLEQKKIVCLDQLEELVKREETFVTKLSGDIYLCDTFVQEMEDKCQQPPSAFLQDIEKTLQRYNEVLLSLRNIGSAVSLLFLFLFSVEDLSKPLEVKWVKVTFDPDTAHPQLRVSDDQKTLTWKRTSCDPPDNSKRFSFCWCVLGCEEFTSGRYYWEVKVGPMGDWAVGVAKESVDREEHMYFFSFSDDIWALRKGKYGSLRAGDTKLTCDIPETIGIYLDYEGGQVSFFDADSDNVLHTFRPVAFQEKKILPFFWLGKEGRSDLCWISL</sequence>
<dbReference type="InterPro" id="IPR003877">
    <property type="entry name" value="SPRY_dom"/>
</dbReference>
<keyword evidence="2" id="KW-0528">Neurotoxin</keyword>
<evidence type="ECO:0000313" key="5">
    <source>
        <dbReference type="EMBL" id="KAJ7317209.1"/>
    </source>
</evidence>
<dbReference type="FunFam" id="2.60.120.920:FF:000004">
    <property type="entry name" value="Butyrophilin subfamily 1 member A1"/>
    <property type="match status" value="1"/>
</dbReference>
<evidence type="ECO:0000256" key="1">
    <source>
        <dbReference type="ARBA" id="ARBA00009651"/>
    </source>
</evidence>
<dbReference type="InterPro" id="IPR043136">
    <property type="entry name" value="B30.2/SPRY_sf"/>
</dbReference>
<dbReference type="PRINTS" id="PR01407">
    <property type="entry name" value="BUTYPHLNCDUF"/>
</dbReference>
<comment type="similarity">
    <text evidence="1">Belongs to the ohanin/vespryn family.</text>
</comment>
<keyword evidence="6" id="KW-1185">Reference proteome</keyword>
<gene>
    <name evidence="5" type="ORF">JRQ81_003371</name>
</gene>
<keyword evidence="2" id="KW-0800">Toxin</keyword>
<reference evidence="5" key="1">
    <citation type="journal article" date="2023" name="DNA Res.">
        <title>Chromosome-level genome assembly of Phrynocephalus forsythii using third-generation DNA sequencing and Hi-C analysis.</title>
        <authorList>
            <person name="Qi Y."/>
            <person name="Zhao W."/>
            <person name="Zhao Y."/>
            <person name="Niu C."/>
            <person name="Cao S."/>
            <person name="Zhang Y."/>
        </authorList>
    </citation>
    <scope>NUCLEOTIDE SEQUENCE</scope>
    <source>
        <tissue evidence="5">Muscle</tissue>
    </source>
</reference>